<dbReference type="Gene3D" id="3.90.1440.10">
    <property type="entry name" value="SecA, preprotein cross-linking domain"/>
    <property type="match status" value="1"/>
</dbReference>
<evidence type="ECO:0000259" key="17">
    <source>
        <dbReference type="PROSITE" id="PS51192"/>
    </source>
</evidence>
<dbReference type="GO" id="GO:0043952">
    <property type="term" value="P:protein transport by the Sec complex"/>
    <property type="evidence" value="ECO:0007669"/>
    <property type="project" value="UniProtKB-ARBA"/>
</dbReference>
<dbReference type="InterPro" id="IPR011115">
    <property type="entry name" value="SecA_DEAD"/>
</dbReference>
<accession>A0A858BZD4</accession>
<dbReference type="PANTHER" id="PTHR30612">
    <property type="entry name" value="SECA INNER MEMBRANE COMPONENT OF SEC PROTEIN SECRETION SYSTEM"/>
    <property type="match status" value="1"/>
</dbReference>
<feature type="binding site" evidence="14">
    <location>
        <position position="493"/>
    </location>
    <ligand>
        <name>ATP</name>
        <dbReference type="ChEBI" id="CHEBI:30616"/>
    </ligand>
</feature>
<gene>
    <name evidence="14 19" type="primary">secA</name>
    <name evidence="19" type="ORF">Ami103574_14930</name>
</gene>
<dbReference type="HAMAP" id="MF_01382">
    <property type="entry name" value="SecA"/>
    <property type="match status" value="1"/>
</dbReference>
<keyword evidence="8" id="KW-0862">Zinc</keyword>
<feature type="region of interest" description="Disordered" evidence="16">
    <location>
        <begin position="853"/>
        <end position="920"/>
    </location>
</feature>
<comment type="subcellular location">
    <subcellularLocation>
        <location evidence="14">Cell membrane</location>
        <topology evidence="14">Peripheral membrane protein</topology>
        <orientation evidence="14">Cytoplasmic side</orientation>
    </subcellularLocation>
    <subcellularLocation>
        <location evidence="14">Cytoplasm</location>
    </subcellularLocation>
    <text evidence="14">Distribution is 50-50.</text>
</comment>
<dbReference type="InterPro" id="IPR044722">
    <property type="entry name" value="SecA_SF2_C"/>
</dbReference>
<evidence type="ECO:0000256" key="12">
    <source>
        <dbReference type="ARBA" id="ARBA00023010"/>
    </source>
</evidence>
<evidence type="ECO:0000256" key="6">
    <source>
        <dbReference type="ARBA" id="ARBA00022723"/>
    </source>
</evidence>
<keyword evidence="10 14" id="KW-0653">Protein transport</keyword>
<dbReference type="PRINTS" id="PR00906">
    <property type="entry name" value="SECA"/>
</dbReference>
<dbReference type="SUPFAM" id="SSF81767">
    <property type="entry name" value="Pre-protein crosslinking domain of SecA"/>
    <property type="match status" value="1"/>
</dbReference>
<dbReference type="Pfam" id="PF01043">
    <property type="entry name" value="SecA_PP_bind"/>
    <property type="match status" value="1"/>
</dbReference>
<reference evidence="19 20" key="1">
    <citation type="submission" date="2020-02" db="EMBL/GenBank/DDBJ databases">
        <authorList>
            <person name="Kim Y.B."/>
            <person name="Roh S.W."/>
        </authorList>
    </citation>
    <scope>NUCLEOTIDE SEQUENCE [LARGE SCALE GENOMIC DNA]</scope>
    <source>
        <strain evidence="19 20">DSM 103574</strain>
    </source>
</reference>
<evidence type="ECO:0000256" key="2">
    <source>
        <dbReference type="ARBA" id="ARBA00007650"/>
    </source>
</evidence>
<dbReference type="GO" id="GO:0005524">
    <property type="term" value="F:ATP binding"/>
    <property type="evidence" value="ECO:0007669"/>
    <property type="project" value="UniProtKB-UniRule"/>
</dbReference>
<keyword evidence="6" id="KW-0479">Metal-binding</keyword>
<protein>
    <recommendedName>
        <fullName evidence="14 15">Protein translocase subunit SecA</fullName>
        <ecNumber evidence="14">7.4.2.8</ecNumber>
    </recommendedName>
</protein>
<dbReference type="InterPro" id="IPR014018">
    <property type="entry name" value="SecA_motor_DEAD"/>
</dbReference>
<keyword evidence="20" id="KW-1185">Reference proteome</keyword>
<evidence type="ECO:0000256" key="1">
    <source>
        <dbReference type="ARBA" id="ARBA00001947"/>
    </source>
</evidence>
<keyword evidence="11 14" id="KW-1278">Translocase</keyword>
<dbReference type="InterPro" id="IPR020937">
    <property type="entry name" value="SecA_CS"/>
</dbReference>
<evidence type="ECO:0000313" key="19">
    <source>
        <dbReference type="EMBL" id="QIB70505.1"/>
    </source>
</evidence>
<dbReference type="Proteomes" id="UP000466848">
    <property type="component" value="Chromosome"/>
</dbReference>
<dbReference type="RefSeq" id="WP_163067742.1">
    <property type="nucleotide sequence ID" value="NZ_CP048649.1"/>
</dbReference>
<evidence type="ECO:0000256" key="5">
    <source>
        <dbReference type="ARBA" id="ARBA00022490"/>
    </source>
</evidence>
<feature type="binding site" evidence="14">
    <location>
        <position position="85"/>
    </location>
    <ligand>
        <name>ATP</name>
        <dbReference type="ChEBI" id="CHEBI:30616"/>
    </ligand>
</feature>
<sequence length="920" mass="104987">MGLMEKIFGDLNVKEVKKVEKIVDKIEALDEQMQALTDQQLKEKTAEFKERVQKGETLDDILPEAFAVCREGAVRSLGMKHFRVQLIGGVVLHQGRIAEMKTGEGKTLVATLAAYLNALSGEGVHVVTVNDYLAKRDMEWMGKLYTFLGLTVGCVIHEVTGTARKAAYDADITYGTNNEFGFDYLRDNMVTYREEMSQREELNYAIVDEVDSILIDEARTPLIISGQGDKSTDLYGIADKFVIRLRNEEDFTIEEKDKTVALTEEGVAKCEREFGIENFSDPENMEINHHVLQALKARNLMKRDVDYIVKDGEIVIVDEFTGRLMFGRRYSNGLHQAIEAKEGLLVRSESKTLATITLQNYFRMYKKLSGMTGTAKTEEDEFREIYNMDVVVIPTNRQIARMDLQDSIYAKERGKFKAIAERIAEVHATGQPVLVGTISIERSELISDMLKRRGVKHNVLNAKQHEKEAEIVAEAGRLGAVTIATNMAGRGTDILLGGNPEFEAKREMKRQGFSDEAISFSTSFVSTEDPELIQARTTFNQLNEQYKTERSDEQQQVRELGGLCIIGTERHESRRIDNQLRGRAGRQGDPGCTQFFLSLEDELMRLFGGEKIQGLVEKLGVEEDEAIEAGMLTKRIEAAQKKVEGKNFYIRKYVLQYDNVMNKQRQIIYEERRRVLFGEDLRSYIRNMTQELIDEQVDPITVASRYAEEWDLDTLGKNLKKLCARFDENLPYKEEDVHQLTAEQLKNDAYEVFEKLYEEKEAEIGEERMRELERMILIRVVDNKWMDHIDDMDQLRNGINLRALGQQDPAAAYSNEGFDMFELMIQAIKEDTVKFCYNVTVQTNAERKKVMEAGEGRKDEYQGEGVASGISSGLPDETEVPDREQHHEPIRRTEEKIGRNDPCPCGSGKKYKNCCMNKES</sequence>
<dbReference type="Gene3D" id="1.10.3060.10">
    <property type="entry name" value="Helical scaffold and wing domains of SecA"/>
    <property type="match status" value="1"/>
</dbReference>
<organism evidence="19 20">
    <name type="scientific">Aminipila butyrica</name>
    <dbReference type="NCBI Taxonomy" id="433296"/>
    <lineage>
        <taxon>Bacteria</taxon>
        <taxon>Bacillati</taxon>
        <taxon>Bacillota</taxon>
        <taxon>Clostridia</taxon>
        <taxon>Peptostreptococcales</taxon>
        <taxon>Anaerovoracaceae</taxon>
        <taxon>Aminipila</taxon>
    </lineage>
</organism>
<feature type="domain" description="Helicase ATP-binding" evidence="17">
    <location>
        <begin position="87"/>
        <end position="226"/>
    </location>
</feature>
<dbReference type="GO" id="GO:0005886">
    <property type="term" value="C:plasma membrane"/>
    <property type="evidence" value="ECO:0007669"/>
    <property type="project" value="UniProtKB-SubCell"/>
</dbReference>
<dbReference type="InterPro" id="IPR036266">
    <property type="entry name" value="SecA_Wing/Scaffold_sf"/>
</dbReference>
<evidence type="ECO:0000256" key="10">
    <source>
        <dbReference type="ARBA" id="ARBA00022927"/>
    </source>
</evidence>
<dbReference type="SUPFAM" id="SSF81886">
    <property type="entry name" value="Helical scaffold and wing domains of SecA"/>
    <property type="match status" value="1"/>
</dbReference>
<keyword evidence="5 14" id="KW-0963">Cytoplasm</keyword>
<dbReference type="GO" id="GO:0005829">
    <property type="term" value="C:cytosol"/>
    <property type="evidence" value="ECO:0007669"/>
    <property type="project" value="TreeGrafter"/>
</dbReference>
<evidence type="ECO:0000256" key="13">
    <source>
        <dbReference type="ARBA" id="ARBA00023136"/>
    </source>
</evidence>
<dbReference type="InterPro" id="IPR000185">
    <property type="entry name" value="SecA"/>
</dbReference>
<evidence type="ECO:0000256" key="8">
    <source>
        <dbReference type="ARBA" id="ARBA00022833"/>
    </source>
</evidence>
<feature type="domain" description="SecA family profile" evidence="18">
    <location>
        <begin position="1"/>
        <end position="628"/>
    </location>
</feature>
<feature type="binding site" evidence="14">
    <location>
        <begin position="103"/>
        <end position="107"/>
    </location>
    <ligand>
        <name>ATP</name>
        <dbReference type="ChEBI" id="CHEBI:30616"/>
    </ligand>
</feature>
<dbReference type="GO" id="GO:0008564">
    <property type="term" value="F:protein-exporting ATPase activity"/>
    <property type="evidence" value="ECO:0007669"/>
    <property type="project" value="UniProtKB-EC"/>
</dbReference>
<dbReference type="SMART" id="SM00958">
    <property type="entry name" value="SecA_PP_bind"/>
    <property type="match status" value="1"/>
</dbReference>
<dbReference type="KEGG" id="abut:Ami103574_14930"/>
<dbReference type="FunFam" id="3.40.50.300:FF:000113">
    <property type="entry name" value="Preprotein translocase subunit SecA"/>
    <property type="match status" value="1"/>
</dbReference>
<evidence type="ECO:0000313" key="20">
    <source>
        <dbReference type="Proteomes" id="UP000466848"/>
    </source>
</evidence>
<dbReference type="InterPro" id="IPR004027">
    <property type="entry name" value="SEC_C_motif"/>
</dbReference>
<dbReference type="FunFam" id="3.40.50.300:FF:000246">
    <property type="entry name" value="Preprotein translocase subunit SecA"/>
    <property type="match status" value="1"/>
</dbReference>
<dbReference type="PROSITE" id="PS01312">
    <property type="entry name" value="SECA"/>
    <property type="match status" value="1"/>
</dbReference>
<evidence type="ECO:0000256" key="3">
    <source>
        <dbReference type="ARBA" id="ARBA00022448"/>
    </source>
</evidence>
<dbReference type="FunFam" id="3.40.50.300:FF:000334">
    <property type="entry name" value="Protein translocase subunit SecA"/>
    <property type="match status" value="1"/>
</dbReference>
<dbReference type="Pfam" id="PF07516">
    <property type="entry name" value="SecA_SW"/>
    <property type="match status" value="1"/>
</dbReference>
<dbReference type="CDD" id="cd17928">
    <property type="entry name" value="DEXDc_SecA"/>
    <property type="match status" value="1"/>
</dbReference>
<evidence type="ECO:0000256" key="7">
    <source>
        <dbReference type="ARBA" id="ARBA00022741"/>
    </source>
</evidence>
<keyword evidence="9 14" id="KW-0067">ATP-binding</keyword>
<dbReference type="GO" id="GO:0046872">
    <property type="term" value="F:metal ion binding"/>
    <property type="evidence" value="ECO:0007669"/>
    <property type="project" value="UniProtKB-KW"/>
</dbReference>
<keyword evidence="4 14" id="KW-1003">Cell membrane</keyword>
<dbReference type="AlphaFoldDB" id="A0A858BZD4"/>
<comment type="similarity">
    <text evidence="2 14 15">Belongs to the SecA family.</text>
</comment>
<dbReference type="SMART" id="SM00957">
    <property type="entry name" value="SecA_DEAD"/>
    <property type="match status" value="1"/>
</dbReference>
<dbReference type="GO" id="GO:0031522">
    <property type="term" value="C:cell envelope Sec protein transport complex"/>
    <property type="evidence" value="ECO:0007669"/>
    <property type="project" value="TreeGrafter"/>
</dbReference>
<dbReference type="Pfam" id="PF21090">
    <property type="entry name" value="P-loop_SecA"/>
    <property type="match status" value="1"/>
</dbReference>
<evidence type="ECO:0000256" key="9">
    <source>
        <dbReference type="ARBA" id="ARBA00022840"/>
    </source>
</evidence>
<evidence type="ECO:0000256" key="4">
    <source>
        <dbReference type="ARBA" id="ARBA00022475"/>
    </source>
</evidence>
<keyword evidence="13 14" id="KW-0472">Membrane</keyword>
<keyword evidence="7 14" id="KW-0547">Nucleotide-binding</keyword>
<dbReference type="Gene3D" id="3.40.50.300">
    <property type="entry name" value="P-loop containing nucleotide triphosphate hydrolases"/>
    <property type="match status" value="2"/>
</dbReference>
<dbReference type="EMBL" id="CP048649">
    <property type="protein sequence ID" value="QIB70505.1"/>
    <property type="molecule type" value="Genomic_DNA"/>
</dbReference>
<dbReference type="PROSITE" id="PS51192">
    <property type="entry name" value="HELICASE_ATP_BIND_1"/>
    <property type="match status" value="1"/>
</dbReference>
<evidence type="ECO:0000256" key="14">
    <source>
        <dbReference type="HAMAP-Rule" id="MF_01382"/>
    </source>
</evidence>
<name>A0A858BZD4_9FIRM</name>
<dbReference type="InterPro" id="IPR036670">
    <property type="entry name" value="SecA_X-link_sf"/>
</dbReference>
<evidence type="ECO:0000256" key="15">
    <source>
        <dbReference type="RuleBase" id="RU003874"/>
    </source>
</evidence>
<dbReference type="NCBIfam" id="TIGR00963">
    <property type="entry name" value="secA"/>
    <property type="match status" value="1"/>
</dbReference>
<dbReference type="FunFam" id="3.90.1440.10:FF:000001">
    <property type="entry name" value="Preprotein translocase subunit SecA"/>
    <property type="match status" value="1"/>
</dbReference>
<evidence type="ECO:0000259" key="18">
    <source>
        <dbReference type="PROSITE" id="PS51196"/>
    </source>
</evidence>
<keyword evidence="12 14" id="KW-0811">Translocation</keyword>
<dbReference type="GO" id="GO:0065002">
    <property type="term" value="P:intracellular protein transmembrane transport"/>
    <property type="evidence" value="ECO:0007669"/>
    <property type="project" value="UniProtKB-UniRule"/>
</dbReference>
<dbReference type="PROSITE" id="PS51196">
    <property type="entry name" value="SECA_MOTOR_DEAD"/>
    <property type="match status" value="1"/>
</dbReference>
<dbReference type="SUPFAM" id="SSF52540">
    <property type="entry name" value="P-loop containing nucleoside triphosphate hydrolases"/>
    <property type="match status" value="2"/>
</dbReference>
<dbReference type="NCBIfam" id="NF009538">
    <property type="entry name" value="PRK12904.1"/>
    <property type="match status" value="1"/>
</dbReference>
<dbReference type="InterPro" id="IPR011130">
    <property type="entry name" value="SecA_preprotein_X-link_dom"/>
</dbReference>
<feature type="compositionally biased region" description="Basic and acidic residues" evidence="16">
    <location>
        <begin position="880"/>
        <end position="899"/>
    </location>
</feature>
<comment type="function">
    <text evidence="14">Part of the Sec protein translocase complex. Interacts with the SecYEG preprotein conducting channel. Has a central role in coupling the hydrolysis of ATP to the transfer of proteins into and across the cell membrane, serving as an ATP-driven molecular motor driving the stepwise translocation of polypeptide chains across the membrane.</text>
</comment>
<dbReference type="GO" id="GO:0017038">
    <property type="term" value="P:protein import"/>
    <property type="evidence" value="ECO:0007669"/>
    <property type="project" value="InterPro"/>
</dbReference>
<dbReference type="Pfam" id="PF02810">
    <property type="entry name" value="SEC-C"/>
    <property type="match status" value="1"/>
</dbReference>
<comment type="cofactor">
    <cofactor evidence="1">
        <name>Zn(2+)</name>
        <dbReference type="ChEBI" id="CHEBI:29105"/>
    </cofactor>
</comment>
<comment type="subunit">
    <text evidence="14">Monomer and homodimer. Part of the essential Sec protein translocation apparatus which comprises SecA, SecYEG and auxiliary proteins SecDF. Other proteins may also be involved.</text>
</comment>
<proteinExistence type="inferred from homology"/>
<comment type="catalytic activity">
    <reaction evidence="14">
        <text>ATP + H2O + cellular proteinSide 1 = ADP + phosphate + cellular proteinSide 2.</text>
        <dbReference type="EC" id="7.4.2.8"/>
    </reaction>
</comment>
<dbReference type="CDD" id="cd18803">
    <property type="entry name" value="SF2_C_secA"/>
    <property type="match status" value="1"/>
</dbReference>
<evidence type="ECO:0000256" key="16">
    <source>
        <dbReference type="SAM" id="MobiDB-lite"/>
    </source>
</evidence>
<dbReference type="InterPro" id="IPR027417">
    <property type="entry name" value="P-loop_NTPase"/>
</dbReference>
<dbReference type="PANTHER" id="PTHR30612:SF0">
    <property type="entry name" value="CHLOROPLAST PROTEIN-TRANSPORTING ATPASE"/>
    <property type="match status" value="1"/>
</dbReference>
<dbReference type="InterPro" id="IPR014001">
    <property type="entry name" value="Helicase_ATP-bd"/>
</dbReference>
<dbReference type="GO" id="GO:0006605">
    <property type="term" value="P:protein targeting"/>
    <property type="evidence" value="ECO:0007669"/>
    <property type="project" value="UniProtKB-UniRule"/>
</dbReference>
<dbReference type="Pfam" id="PF07517">
    <property type="entry name" value="SecA_DEAD"/>
    <property type="match status" value="1"/>
</dbReference>
<dbReference type="InterPro" id="IPR011116">
    <property type="entry name" value="SecA_Wing/Scaffold"/>
</dbReference>
<dbReference type="EC" id="7.4.2.8" evidence="14"/>
<keyword evidence="3 14" id="KW-0813">Transport</keyword>
<evidence type="ECO:0000256" key="11">
    <source>
        <dbReference type="ARBA" id="ARBA00022967"/>
    </source>
</evidence>